<evidence type="ECO:0000313" key="2">
    <source>
        <dbReference type="Proteomes" id="UP000269019"/>
    </source>
</evidence>
<organism evidence="1 2">
    <name type="scientific">Corynebacterium choanae</name>
    <dbReference type="NCBI Taxonomy" id="1862358"/>
    <lineage>
        <taxon>Bacteria</taxon>
        <taxon>Bacillati</taxon>
        <taxon>Actinomycetota</taxon>
        <taxon>Actinomycetes</taxon>
        <taxon>Mycobacteriales</taxon>
        <taxon>Corynebacteriaceae</taxon>
        <taxon>Corynebacterium</taxon>
    </lineage>
</organism>
<dbReference type="KEGG" id="ccho:CCHOA_09285"/>
<dbReference type="AlphaFoldDB" id="A0A3G6JC42"/>
<protein>
    <submittedName>
        <fullName evidence="1">Uncharacterized protein</fullName>
    </submittedName>
</protein>
<reference evidence="1 2" key="1">
    <citation type="submission" date="2018-11" db="EMBL/GenBank/DDBJ databases">
        <authorList>
            <person name="Kleinhagauer T."/>
            <person name="Glaeser S.P."/>
            <person name="Spergser J."/>
            <person name="Ruckert C."/>
            <person name="Kaempfer P."/>
            <person name="Busse H.-J."/>
        </authorList>
    </citation>
    <scope>NUCLEOTIDE SEQUENCE [LARGE SCALE GENOMIC DNA]</scope>
    <source>
        <strain evidence="1 2">200CH</strain>
    </source>
</reference>
<name>A0A3G6JC42_9CORY</name>
<sequence>MNAAKASGSDTLYALAALTVGTIAGSNKLTSSQRPSHDSLTAMLMSTPPGKGPTLTKQQQRLAADRILLENRRCWLAVERFGCPFLRTQSH</sequence>
<dbReference type="RefSeq" id="WP_123929348.1">
    <property type="nucleotide sequence ID" value="NZ_CP033896.1"/>
</dbReference>
<proteinExistence type="predicted"/>
<dbReference type="EMBL" id="CP033896">
    <property type="protein sequence ID" value="AZA14240.1"/>
    <property type="molecule type" value="Genomic_DNA"/>
</dbReference>
<keyword evidence="2" id="KW-1185">Reference proteome</keyword>
<accession>A0A3G6JC42</accession>
<gene>
    <name evidence="1" type="ORF">CCHOA_09285</name>
</gene>
<evidence type="ECO:0000313" key="1">
    <source>
        <dbReference type="EMBL" id="AZA14240.1"/>
    </source>
</evidence>
<dbReference type="Proteomes" id="UP000269019">
    <property type="component" value="Chromosome"/>
</dbReference>